<dbReference type="GO" id="GO:0005737">
    <property type="term" value="C:cytoplasm"/>
    <property type="evidence" value="ECO:0007669"/>
    <property type="project" value="TreeGrafter"/>
</dbReference>
<evidence type="ECO:0000256" key="4">
    <source>
        <dbReference type="ARBA" id="ARBA00022840"/>
    </source>
</evidence>
<dbReference type="InterPro" id="IPR012676">
    <property type="entry name" value="TGS-like"/>
</dbReference>
<gene>
    <name evidence="6" type="ORF">J3R75_002863</name>
</gene>
<dbReference type="InterPro" id="IPR006073">
    <property type="entry name" value="GTP-bd"/>
</dbReference>
<evidence type="ECO:0000256" key="2">
    <source>
        <dbReference type="ARBA" id="ARBA00022723"/>
    </source>
</evidence>
<sequence>MNLGLIGLPQVGKKTVFRLLTGLVAEKAPSKDGISYGIATVRDPRIDALSAMFSPKKTKYAEIEIALPPDIQPDNARGAAWLDPIRRTDAIIHVVRAFASDHVFHILNDVNPARDIETVELEFLFADLDMTERRLERINKELRIKASPQKEKEKEVITRCHDQLQAEKPLRNVEFSEEDMKLIRSLQFLTLKPMITVINVGEDIAAAQKEHAALAAELSARGDTVVFLSAAIEQELSELDSAERQAFMDDLGITEPASHRLSRSAFECLGLISFFTCGPDEVRAWPVTAGSTAPQAAGKIHSDLERGFIRAETISYDALIAAGSEKAAKEAKLHKLNGKDYVVQDGDVIEIRFNV</sequence>
<evidence type="ECO:0000256" key="1">
    <source>
        <dbReference type="ARBA" id="ARBA00001946"/>
    </source>
</evidence>
<evidence type="ECO:0000313" key="6">
    <source>
        <dbReference type="EMBL" id="MDQ0290756.1"/>
    </source>
</evidence>
<comment type="cofactor">
    <cofactor evidence="1">
        <name>Mg(2+)</name>
        <dbReference type="ChEBI" id="CHEBI:18420"/>
    </cofactor>
</comment>
<dbReference type="CDD" id="cd04867">
    <property type="entry name" value="TGS_YchF_OLA1"/>
    <property type="match status" value="1"/>
</dbReference>
<dbReference type="Gene3D" id="3.10.20.30">
    <property type="match status" value="1"/>
</dbReference>
<dbReference type="GO" id="GO:0005524">
    <property type="term" value="F:ATP binding"/>
    <property type="evidence" value="ECO:0007669"/>
    <property type="project" value="UniProtKB-KW"/>
</dbReference>
<dbReference type="InterPro" id="IPR004095">
    <property type="entry name" value="TGS"/>
</dbReference>
<evidence type="ECO:0000259" key="5">
    <source>
        <dbReference type="PROSITE" id="PS51880"/>
    </source>
</evidence>
<keyword evidence="2" id="KW-0479">Metal-binding</keyword>
<dbReference type="PIRSF" id="PIRSF006641">
    <property type="entry name" value="CHP00092"/>
    <property type="match status" value="1"/>
</dbReference>
<protein>
    <submittedName>
        <fullName evidence="6">GTP-binding protein YchF</fullName>
    </submittedName>
</protein>
<dbReference type="InterPro" id="IPR013029">
    <property type="entry name" value="YchF_C"/>
</dbReference>
<dbReference type="FunFam" id="3.10.20.30:FF:000001">
    <property type="entry name" value="Ribosome-binding ATPase YchF"/>
    <property type="match status" value="1"/>
</dbReference>
<dbReference type="PANTHER" id="PTHR23305:SF18">
    <property type="entry name" value="OBG-TYPE G DOMAIN-CONTAINING PROTEIN"/>
    <property type="match status" value="1"/>
</dbReference>
<dbReference type="Gene3D" id="1.10.150.300">
    <property type="entry name" value="TGS-like domain"/>
    <property type="match status" value="1"/>
</dbReference>
<dbReference type="InterPro" id="IPR023192">
    <property type="entry name" value="TGS-like_dom_sf"/>
</dbReference>
<dbReference type="EMBL" id="JAUSVL010000001">
    <property type="protein sequence ID" value="MDQ0290756.1"/>
    <property type="molecule type" value="Genomic_DNA"/>
</dbReference>
<dbReference type="SUPFAM" id="SSF81271">
    <property type="entry name" value="TGS-like"/>
    <property type="match status" value="1"/>
</dbReference>
<dbReference type="PRINTS" id="PR00326">
    <property type="entry name" value="GTP1OBG"/>
</dbReference>
<dbReference type="PANTHER" id="PTHR23305">
    <property type="entry name" value="OBG GTPASE FAMILY"/>
    <property type="match status" value="1"/>
</dbReference>
<evidence type="ECO:0000313" key="7">
    <source>
        <dbReference type="Proteomes" id="UP001238163"/>
    </source>
</evidence>
<organism evidence="6 7">
    <name type="scientific">Oligosphaera ethanolica</name>
    <dbReference type="NCBI Taxonomy" id="760260"/>
    <lineage>
        <taxon>Bacteria</taxon>
        <taxon>Pseudomonadati</taxon>
        <taxon>Lentisphaerota</taxon>
        <taxon>Oligosphaeria</taxon>
        <taxon>Oligosphaerales</taxon>
        <taxon>Oligosphaeraceae</taxon>
        <taxon>Oligosphaera</taxon>
    </lineage>
</organism>
<evidence type="ECO:0000256" key="3">
    <source>
        <dbReference type="ARBA" id="ARBA00022741"/>
    </source>
</evidence>
<keyword evidence="3" id="KW-0547">Nucleotide-binding</keyword>
<dbReference type="PROSITE" id="PS51880">
    <property type="entry name" value="TGS"/>
    <property type="match status" value="1"/>
</dbReference>
<dbReference type="Gene3D" id="3.40.50.300">
    <property type="entry name" value="P-loop containing nucleotide triphosphate hydrolases"/>
    <property type="match status" value="1"/>
</dbReference>
<dbReference type="RefSeq" id="WP_307262600.1">
    <property type="nucleotide sequence ID" value="NZ_JAUSVL010000001.1"/>
</dbReference>
<feature type="domain" description="TGS" evidence="5">
    <location>
        <begin position="270"/>
        <end position="353"/>
    </location>
</feature>
<keyword evidence="4" id="KW-0067">ATP-binding</keyword>
<dbReference type="FunFam" id="1.10.150.300:FF:000001">
    <property type="entry name" value="Ribosome-binding ATPase YchF"/>
    <property type="match status" value="1"/>
</dbReference>
<dbReference type="SUPFAM" id="SSF52540">
    <property type="entry name" value="P-loop containing nucleoside triphosphate hydrolases"/>
    <property type="match status" value="1"/>
</dbReference>
<dbReference type="NCBIfam" id="TIGR00092">
    <property type="entry name" value="redox-regulated ATPase YchF"/>
    <property type="match status" value="1"/>
</dbReference>
<reference evidence="6" key="1">
    <citation type="submission" date="2023-07" db="EMBL/GenBank/DDBJ databases">
        <title>Genomic Encyclopedia of Type Strains, Phase IV (KMG-IV): sequencing the most valuable type-strain genomes for metagenomic binning, comparative biology and taxonomic classification.</title>
        <authorList>
            <person name="Goeker M."/>
        </authorList>
    </citation>
    <scope>NUCLEOTIDE SEQUENCE</scope>
    <source>
        <strain evidence="6">DSM 24202</strain>
    </source>
</reference>
<dbReference type="GO" id="GO:0005525">
    <property type="term" value="F:GTP binding"/>
    <property type="evidence" value="ECO:0007669"/>
    <property type="project" value="InterPro"/>
</dbReference>
<dbReference type="AlphaFoldDB" id="A0AAE4APM8"/>
<accession>A0AAE4APM8</accession>
<keyword evidence="7" id="KW-1185">Reference proteome</keyword>
<name>A0AAE4APM8_9BACT</name>
<dbReference type="InterPro" id="IPR004396">
    <property type="entry name" value="ATPase_YchF/OLA1"/>
</dbReference>
<dbReference type="GO" id="GO:0016887">
    <property type="term" value="F:ATP hydrolysis activity"/>
    <property type="evidence" value="ECO:0007669"/>
    <property type="project" value="InterPro"/>
</dbReference>
<dbReference type="Pfam" id="PF06071">
    <property type="entry name" value="YchF-GTPase_C"/>
    <property type="match status" value="1"/>
</dbReference>
<dbReference type="GO" id="GO:0046872">
    <property type="term" value="F:metal ion binding"/>
    <property type="evidence" value="ECO:0007669"/>
    <property type="project" value="UniProtKB-KW"/>
</dbReference>
<dbReference type="InterPro" id="IPR012675">
    <property type="entry name" value="Beta-grasp_dom_sf"/>
</dbReference>
<proteinExistence type="predicted"/>
<comment type="caution">
    <text evidence="6">The sequence shown here is derived from an EMBL/GenBank/DDBJ whole genome shotgun (WGS) entry which is preliminary data.</text>
</comment>
<dbReference type="InterPro" id="IPR027417">
    <property type="entry name" value="P-loop_NTPase"/>
</dbReference>
<dbReference type="Proteomes" id="UP001238163">
    <property type="component" value="Unassembled WGS sequence"/>
</dbReference>